<reference evidence="1" key="1">
    <citation type="submission" date="2020-06" db="EMBL/GenBank/DDBJ databases">
        <title>Legume-microbial interactions unlock mineral nutrients during tropical forest succession.</title>
        <authorList>
            <person name="Epihov D.Z."/>
        </authorList>
    </citation>
    <scope>NUCLEOTIDE SEQUENCE [LARGE SCALE GENOMIC DNA]</scope>
    <source>
        <strain evidence="1">Pan2503</strain>
    </source>
</reference>
<dbReference type="Gene3D" id="1.10.760.10">
    <property type="entry name" value="Cytochrome c-like domain"/>
    <property type="match status" value="1"/>
</dbReference>
<dbReference type="GO" id="GO:0020037">
    <property type="term" value="F:heme binding"/>
    <property type="evidence" value="ECO:0007669"/>
    <property type="project" value="InterPro"/>
</dbReference>
<evidence type="ECO:0000313" key="2">
    <source>
        <dbReference type="Proteomes" id="UP000567293"/>
    </source>
</evidence>
<gene>
    <name evidence="1" type="ORF">HRJ53_24960</name>
</gene>
<dbReference type="EMBL" id="JACDQQ010002409">
    <property type="protein sequence ID" value="MBA0088248.1"/>
    <property type="molecule type" value="Genomic_DNA"/>
</dbReference>
<protein>
    <submittedName>
        <fullName evidence="1">Sulfide dehydrogenase</fullName>
    </submittedName>
</protein>
<keyword evidence="2" id="KW-1185">Reference proteome</keyword>
<dbReference type="AlphaFoldDB" id="A0A7V8NVG4"/>
<dbReference type="GO" id="GO:0009055">
    <property type="term" value="F:electron transfer activity"/>
    <property type="evidence" value="ECO:0007669"/>
    <property type="project" value="InterPro"/>
</dbReference>
<name>A0A7V8NVG4_9BACT</name>
<dbReference type="InterPro" id="IPR036909">
    <property type="entry name" value="Cyt_c-like_dom_sf"/>
</dbReference>
<sequence>MRKRLSVLIPGLILIAVGTAVFAQFQSGSYGSTQTNSIEQTVPPQLAQDGNFSVAPFPSFVPELAEGEGRAETQDFCTTCHSTRYITMQPPLPAPTWDAEVNKMIKTFGASIPEATAKEIISYLQEHYTPENRKH</sequence>
<dbReference type="SUPFAM" id="SSF46626">
    <property type="entry name" value="Cytochrome c"/>
    <property type="match status" value="1"/>
</dbReference>
<accession>A0A7V8NVG4</accession>
<proteinExistence type="predicted"/>
<comment type="caution">
    <text evidence="1">The sequence shown here is derived from an EMBL/GenBank/DDBJ whole genome shotgun (WGS) entry which is preliminary data.</text>
</comment>
<evidence type="ECO:0000313" key="1">
    <source>
        <dbReference type="EMBL" id="MBA0088248.1"/>
    </source>
</evidence>
<organism evidence="1 2">
    <name type="scientific">Candidatus Acidiferrum panamense</name>
    <dbReference type="NCBI Taxonomy" id="2741543"/>
    <lineage>
        <taxon>Bacteria</taxon>
        <taxon>Pseudomonadati</taxon>
        <taxon>Acidobacteriota</taxon>
        <taxon>Terriglobia</taxon>
        <taxon>Candidatus Acidiferrales</taxon>
        <taxon>Candidatus Acidiferrum</taxon>
    </lineage>
</organism>
<dbReference type="Proteomes" id="UP000567293">
    <property type="component" value="Unassembled WGS sequence"/>
</dbReference>